<reference evidence="3" key="1">
    <citation type="submission" date="2017-04" db="EMBL/GenBank/DDBJ databases">
        <authorList>
            <person name="Varghese N."/>
            <person name="Submissions S."/>
        </authorList>
    </citation>
    <scope>NUCLEOTIDE SEQUENCE [LARGE SCALE GENOMIC DNA]</scope>
</reference>
<dbReference type="OrthoDB" id="1523552at2"/>
<protein>
    <submittedName>
        <fullName evidence="2">Uncharacterized conserved protein, DUF1499 family</fullName>
    </submittedName>
</protein>
<dbReference type="RefSeq" id="WP_086435377.1">
    <property type="nucleotide sequence ID" value="NZ_FXWH01000003.1"/>
</dbReference>
<name>A0A1Y6G1M1_9GAMM</name>
<feature type="transmembrane region" description="Helical" evidence="1">
    <location>
        <begin position="43"/>
        <end position="61"/>
    </location>
</feature>
<dbReference type="EMBL" id="FXWH01000003">
    <property type="protein sequence ID" value="SMQ80491.1"/>
    <property type="molecule type" value="Genomic_DNA"/>
</dbReference>
<evidence type="ECO:0000313" key="2">
    <source>
        <dbReference type="EMBL" id="SMQ80491.1"/>
    </source>
</evidence>
<sequence length="244" mass="26718">MKKIIGWILIFAGLLALLALALAGPAYKYNVADLSAAFLTMRYAAYVGAGAAVLIILYFIFARPRAGMSVLLILSLVAGGISFYLPYAQLQTAQSVPPIHDISTDTENPPEFITIAPLRADAPNPVEYAGPETAAQQQEAYPDLEPMRHDLPANEIFEEALMVVQEMGWELVDSDIVSGRIEATDTTRWFGFKDDVVIRISQEATGSVIDVRSKSRVGRSDVGVNAKRIEAFLDRLKTRLKQSS</sequence>
<organism evidence="2 3">
    <name type="scientific">Pseudidiomarina planktonica</name>
    <dbReference type="NCBI Taxonomy" id="1323738"/>
    <lineage>
        <taxon>Bacteria</taxon>
        <taxon>Pseudomonadati</taxon>
        <taxon>Pseudomonadota</taxon>
        <taxon>Gammaproteobacteria</taxon>
        <taxon>Alteromonadales</taxon>
        <taxon>Idiomarinaceae</taxon>
        <taxon>Pseudidiomarina</taxon>
    </lineage>
</organism>
<dbReference type="InterPro" id="IPR010865">
    <property type="entry name" value="DUF1499"/>
</dbReference>
<keyword evidence="1" id="KW-1133">Transmembrane helix</keyword>
<proteinExistence type="predicted"/>
<dbReference type="Proteomes" id="UP000194450">
    <property type="component" value="Unassembled WGS sequence"/>
</dbReference>
<dbReference type="AlphaFoldDB" id="A0A1Y6G1M1"/>
<gene>
    <name evidence="2" type="ORF">SAMN06297229_2249</name>
</gene>
<evidence type="ECO:0000313" key="3">
    <source>
        <dbReference type="Proteomes" id="UP000194450"/>
    </source>
</evidence>
<keyword evidence="3" id="KW-1185">Reference proteome</keyword>
<dbReference type="Pfam" id="PF07386">
    <property type="entry name" value="DUF1499"/>
    <property type="match status" value="1"/>
</dbReference>
<feature type="transmembrane region" description="Helical" evidence="1">
    <location>
        <begin position="68"/>
        <end position="87"/>
    </location>
</feature>
<keyword evidence="1" id="KW-0812">Transmembrane</keyword>
<evidence type="ECO:0000256" key="1">
    <source>
        <dbReference type="SAM" id="Phobius"/>
    </source>
</evidence>
<accession>A0A1Y6G1M1</accession>
<keyword evidence="1" id="KW-0472">Membrane</keyword>